<feature type="region of interest" description="Disordered" evidence="2">
    <location>
        <begin position="497"/>
        <end position="536"/>
    </location>
</feature>
<accession>C1MP06</accession>
<evidence type="ECO:0000313" key="4">
    <source>
        <dbReference type="Proteomes" id="UP000001876"/>
    </source>
</evidence>
<protein>
    <submittedName>
        <fullName evidence="3">Predicted protein</fullName>
    </submittedName>
</protein>
<keyword evidence="4" id="KW-1185">Reference proteome</keyword>
<name>C1MP06_MICPC</name>
<organism evidence="4">
    <name type="scientific">Micromonas pusilla (strain CCMP1545)</name>
    <name type="common">Picoplanktonic green alga</name>
    <dbReference type="NCBI Taxonomy" id="564608"/>
    <lineage>
        <taxon>Eukaryota</taxon>
        <taxon>Viridiplantae</taxon>
        <taxon>Chlorophyta</taxon>
        <taxon>Mamiellophyceae</taxon>
        <taxon>Mamiellales</taxon>
        <taxon>Mamiellaceae</taxon>
        <taxon>Micromonas</taxon>
    </lineage>
</organism>
<evidence type="ECO:0000256" key="2">
    <source>
        <dbReference type="SAM" id="MobiDB-lite"/>
    </source>
</evidence>
<evidence type="ECO:0000256" key="1">
    <source>
        <dbReference type="ARBA" id="ARBA00004430"/>
    </source>
</evidence>
<feature type="compositionally biased region" description="Basic residues" evidence="2">
    <location>
        <begin position="506"/>
        <end position="517"/>
    </location>
</feature>
<dbReference type="InterPro" id="IPR001611">
    <property type="entry name" value="Leu-rich_rpt"/>
</dbReference>
<dbReference type="PANTHER" id="PTHR24110">
    <property type="entry name" value="CENTROSOMAL PROTEIN OF 78 KDA"/>
    <property type="match status" value="1"/>
</dbReference>
<reference evidence="3 4" key="1">
    <citation type="journal article" date="2009" name="Science">
        <title>Green evolution and dynamic adaptations revealed by genomes of the marine picoeukaryotes Micromonas.</title>
        <authorList>
            <person name="Worden A.Z."/>
            <person name="Lee J.H."/>
            <person name="Mock T."/>
            <person name="Rouze P."/>
            <person name="Simmons M.P."/>
            <person name="Aerts A.L."/>
            <person name="Allen A.E."/>
            <person name="Cuvelier M.L."/>
            <person name="Derelle E."/>
            <person name="Everett M.V."/>
            <person name="Foulon E."/>
            <person name="Grimwood J."/>
            <person name="Gundlach H."/>
            <person name="Henrissat B."/>
            <person name="Napoli C."/>
            <person name="McDonald S.M."/>
            <person name="Parker M.S."/>
            <person name="Rombauts S."/>
            <person name="Salamov A."/>
            <person name="Von Dassow P."/>
            <person name="Badger J.H."/>
            <person name="Coutinho P.M."/>
            <person name="Demir E."/>
            <person name="Dubchak I."/>
            <person name="Gentemann C."/>
            <person name="Eikrem W."/>
            <person name="Gready J.E."/>
            <person name="John U."/>
            <person name="Lanier W."/>
            <person name="Lindquist E.A."/>
            <person name="Lucas S."/>
            <person name="Mayer K.F."/>
            <person name="Moreau H."/>
            <person name="Not F."/>
            <person name="Otillar R."/>
            <person name="Panaud O."/>
            <person name="Pangilinan J."/>
            <person name="Paulsen I."/>
            <person name="Piegu B."/>
            <person name="Poliakov A."/>
            <person name="Robbens S."/>
            <person name="Schmutz J."/>
            <person name="Toulza E."/>
            <person name="Wyss T."/>
            <person name="Zelensky A."/>
            <person name="Zhou K."/>
            <person name="Armbrust E.V."/>
            <person name="Bhattacharya D."/>
            <person name="Goodenough U.W."/>
            <person name="Van de Peer Y."/>
            <person name="Grigoriev I.V."/>
        </authorList>
    </citation>
    <scope>NUCLEOTIDE SEQUENCE [LARGE SCALE GENOMIC DNA]</scope>
    <source>
        <strain evidence="3 4">CCMP1545</strain>
    </source>
</reference>
<dbReference type="AlphaFoldDB" id="C1MP06"/>
<dbReference type="EMBL" id="GG663737">
    <property type="protein sequence ID" value="EEH58847.1"/>
    <property type="molecule type" value="Genomic_DNA"/>
</dbReference>
<dbReference type="SMART" id="SM00368">
    <property type="entry name" value="LRR_RI"/>
    <property type="match status" value="5"/>
</dbReference>
<dbReference type="Pfam" id="PF00560">
    <property type="entry name" value="LRR_1"/>
    <property type="match status" value="1"/>
</dbReference>
<dbReference type="RefSeq" id="XP_003057202.1">
    <property type="nucleotide sequence ID" value="XM_003057156.1"/>
</dbReference>
<gene>
    <name evidence="3" type="ORF">MICPUCDRAFT_56098</name>
</gene>
<dbReference type="eggNOG" id="ENOG502SGIP">
    <property type="taxonomic scope" value="Eukaryota"/>
</dbReference>
<dbReference type="OrthoDB" id="78308at2759"/>
<dbReference type="SUPFAM" id="SSF52047">
    <property type="entry name" value="RNI-like"/>
    <property type="match status" value="1"/>
</dbReference>
<dbReference type="GeneID" id="9682641"/>
<dbReference type="InterPro" id="IPR032675">
    <property type="entry name" value="LRR_dom_sf"/>
</dbReference>
<dbReference type="Gene3D" id="3.80.10.10">
    <property type="entry name" value="Ribonuclease Inhibitor"/>
    <property type="match status" value="2"/>
</dbReference>
<sequence length="626" mass="65406">MSWGGVKQQRKLRLYPDAEPKIKTDYQVARQAAVAAWNSSRNTEVKRLLRPGIADGAENLAANMTRAGAIAVNLVPLAADEVCVLADGLKKAKRMSVIRLKCESRGGLEGAGVAAVAKSAAALGRAVTARKQVVASALSNERVARKLGQAVAAQLKQTRTLMELEVGSNLGAAASEAMAKGVAANESLVRLSFADSNMGDASFAKLIDGLRLNNKIRELDLSGCGLTDASGTAIGSILRAHASRRATMTWESNLRCYPGSAAARDLANRGDGSGDGGTGGLTSLNLSYNNLSTETIKSIAAGLRQDTKLASLRLKGNKISEEAAGMLGQAMKEHPKLASIELEMSTVSNVDLGTLRVVPGSEVSFDHPEMQGETIVKKDVFMDMDVRPDTPRGARLAEAKAAAAAIAAGVTTKKKRRPASAAPPAIGTLTASGMAGWYEGKRGWSPASAAPPPKWKAMGEHATAARVPTSIGDNLEFAAGVGASALGRKERASAAFARPMSAPAGGKKKRTVVKKKASLPPPPWGSTLGAMQKSPGDARRDAVLATRTNAMAPKDEKALVHQLTRALNTLEDRISTMNADELREQVSAAARAAATASKLSTMQGRANKKLTAKVTEDLAALEKIIS</sequence>
<dbReference type="PANTHER" id="PTHR24110:SF3">
    <property type="entry name" value="CENTROSOMAL PROTEIN OF 78 KDA"/>
    <property type="match status" value="1"/>
</dbReference>
<proteinExistence type="predicted"/>
<dbReference type="GO" id="GO:0005930">
    <property type="term" value="C:axoneme"/>
    <property type="evidence" value="ECO:0007669"/>
    <property type="project" value="UniProtKB-SubCell"/>
</dbReference>
<comment type="subcellular location">
    <subcellularLocation>
        <location evidence="1">Cytoplasm</location>
        <location evidence="1">Cytoskeleton</location>
        <location evidence="1">Cilium axoneme</location>
    </subcellularLocation>
</comment>
<dbReference type="Proteomes" id="UP000001876">
    <property type="component" value="Unassembled WGS sequence"/>
</dbReference>
<dbReference type="KEGG" id="mpp:MICPUCDRAFT_56098"/>
<evidence type="ECO:0000313" key="3">
    <source>
        <dbReference type="EMBL" id="EEH58847.1"/>
    </source>
</evidence>
<dbReference type="STRING" id="564608.C1MP06"/>
<dbReference type="Pfam" id="PF13516">
    <property type="entry name" value="LRR_6"/>
    <property type="match status" value="1"/>
</dbReference>